<dbReference type="SUPFAM" id="SSF56327">
    <property type="entry name" value="LDH C-terminal domain-like"/>
    <property type="match status" value="1"/>
</dbReference>
<dbReference type="Gene3D" id="3.40.50.720">
    <property type="entry name" value="NAD(P)-binding Rossmann-like Domain"/>
    <property type="match status" value="1"/>
</dbReference>
<organism evidence="4">
    <name type="scientific">Timema bartmani</name>
    <dbReference type="NCBI Taxonomy" id="61472"/>
    <lineage>
        <taxon>Eukaryota</taxon>
        <taxon>Metazoa</taxon>
        <taxon>Ecdysozoa</taxon>
        <taxon>Arthropoda</taxon>
        <taxon>Hexapoda</taxon>
        <taxon>Insecta</taxon>
        <taxon>Pterygota</taxon>
        <taxon>Neoptera</taxon>
        <taxon>Polyneoptera</taxon>
        <taxon>Phasmatodea</taxon>
        <taxon>Timematodea</taxon>
        <taxon>Timematoidea</taxon>
        <taxon>Timematidae</taxon>
        <taxon>Timema</taxon>
    </lineage>
</organism>
<feature type="region of interest" description="Disordered" evidence="3">
    <location>
        <begin position="754"/>
        <end position="781"/>
    </location>
</feature>
<evidence type="ECO:0000313" key="4">
    <source>
        <dbReference type="EMBL" id="CAD7448717.1"/>
    </source>
</evidence>
<feature type="compositionally biased region" description="Acidic residues" evidence="3">
    <location>
        <begin position="763"/>
        <end position="781"/>
    </location>
</feature>
<sequence>MVLIVIAGVYDCQSFAHVDYVANHMSQTLPNFKIHRIVKSQEKWQVWLDKVCKKHNWSHHKSPLVWKEPAMRGGDAVYIGGASEFSEYCYEYYGFTCYFDKNQKQYFVEENIQHYQHEQTQKAQVRLKQIYRKVCITGATSSHTSLLLTELLQLPELILKDGIRVFLHDPSGGKDKLRSFVQDLRVFGARAGVHCVAIIEQLPLALKSCDLFIVLQGVHRCGGQTLQEFLEDNHNQMSELGQVFDMHAPAHCRVIVAASNDTPTCFNASVLVDNMKNHSAKNVMVVTADLGLRALPTLANLTGLSLQDLAVPPVWGFIGDHFLVIVCHPPLSTNPLPICIECLNVGVNQLVDVGHTVQRYVTFRPNKRALRAKKASTLPLGRHEVGVRYLGALMQHKDIYTQIAKREEKLAHKAAGMAKVRATVDLLKLWYSHHNDGEIICAGILSDESFSIPRGMFFSQPVSLREGVWQAEVTFPEPQDVYCDHKGLVPLAVGILKRFSVGVNLDAAWMRTPSEVNRIKRLEKERTDRERDRKLTVALEKYQWPPEWSKQTQINPRLQEILDNIQGNTQQGRAGLHNRFGGRMTQRCNFHDRLNVDDKKTEGKCNYFVKTTLSTPDRDSNLDLLVLGSLMYCESDALDHSATEAGHSTPILGHSTPILGHSTPILGNSTPILGDSTPILGHSTPILGNSTPILGHSTPTLGHSTPILGHSTPILGHSTPTWIVIQHFVSSLRQSALSTTAGCFVAEMNVVKEEVRREKRFEESEEDEVEEEQEEDEIGED</sequence>
<evidence type="ECO:0008006" key="5">
    <source>
        <dbReference type="Google" id="ProtNLM"/>
    </source>
</evidence>
<evidence type="ECO:0000256" key="3">
    <source>
        <dbReference type="SAM" id="MobiDB-lite"/>
    </source>
</evidence>
<dbReference type="InterPro" id="IPR015955">
    <property type="entry name" value="Lactate_DH/Glyco_Ohase_4_C"/>
</dbReference>
<evidence type="ECO:0000256" key="2">
    <source>
        <dbReference type="ARBA" id="ARBA00023002"/>
    </source>
</evidence>
<dbReference type="AlphaFoldDB" id="A0A7R9F8P2"/>
<comment type="similarity">
    <text evidence="1">Belongs to the LDH/MDH superfamily. MDH type 2 family.</text>
</comment>
<protein>
    <recommendedName>
        <fullName evidence="5">Malate dehydrogenase</fullName>
    </recommendedName>
</protein>
<dbReference type="SUPFAM" id="SSF51735">
    <property type="entry name" value="NAD(P)-binding Rossmann-fold domains"/>
    <property type="match status" value="1"/>
</dbReference>
<name>A0A7R9F8P2_9NEOP</name>
<dbReference type="GO" id="GO:0016615">
    <property type="term" value="F:malate dehydrogenase activity"/>
    <property type="evidence" value="ECO:0007669"/>
    <property type="project" value="InterPro"/>
</dbReference>
<accession>A0A7R9F8P2</accession>
<keyword evidence="2" id="KW-0560">Oxidoreductase</keyword>
<dbReference type="Gene3D" id="3.90.110.10">
    <property type="entry name" value="Lactate dehydrogenase/glycoside hydrolase, family 4, C-terminal"/>
    <property type="match status" value="1"/>
</dbReference>
<dbReference type="EMBL" id="OD570425">
    <property type="protein sequence ID" value="CAD7448717.1"/>
    <property type="molecule type" value="Genomic_DNA"/>
</dbReference>
<dbReference type="GO" id="GO:0016616">
    <property type="term" value="F:oxidoreductase activity, acting on the CH-OH group of donors, NAD or NADP as acceptor"/>
    <property type="evidence" value="ECO:0007669"/>
    <property type="project" value="InterPro"/>
</dbReference>
<proteinExistence type="inferred from homology"/>
<dbReference type="GO" id="GO:0006108">
    <property type="term" value="P:malate metabolic process"/>
    <property type="evidence" value="ECO:0007669"/>
    <property type="project" value="InterPro"/>
</dbReference>
<gene>
    <name evidence="4" type="ORF">TBIB3V08_LOCUS11000</name>
</gene>
<evidence type="ECO:0000256" key="1">
    <source>
        <dbReference type="ARBA" id="ARBA00009613"/>
    </source>
</evidence>
<reference evidence="4" key="1">
    <citation type="submission" date="2020-11" db="EMBL/GenBank/DDBJ databases">
        <authorList>
            <person name="Tran Van P."/>
        </authorList>
    </citation>
    <scope>NUCLEOTIDE SEQUENCE</scope>
</reference>
<dbReference type="InterPro" id="IPR010945">
    <property type="entry name" value="Malate_DH_type2"/>
</dbReference>
<dbReference type="InterPro" id="IPR036291">
    <property type="entry name" value="NAD(P)-bd_dom_sf"/>
</dbReference>
<dbReference type="PANTHER" id="PTHR23382">
    <property type="entry name" value="MALATE DEHYDROGENASE"/>
    <property type="match status" value="1"/>
</dbReference>